<dbReference type="EMBL" id="ASHX02000001">
    <property type="protein sequence ID" value="OEJ95799.1"/>
    <property type="molecule type" value="Genomic_DNA"/>
</dbReference>
<keyword evidence="6" id="KW-0238">DNA-binding</keyword>
<protein>
    <recommendedName>
        <fullName evidence="8">Methyltransferase</fullName>
        <ecNumber evidence="8">2.1.1.-</ecNumber>
    </recommendedName>
</protein>
<dbReference type="InterPro" id="IPR017985">
    <property type="entry name" value="MeTrfase_CN4_CS"/>
</dbReference>
<dbReference type="EC" id="2.1.1.-" evidence="8"/>
<comment type="catalytic activity">
    <reaction evidence="7">
        <text>a 2'-deoxycytidine in DNA + S-adenosyl-L-methionine = an N(4)-methyl-2'-deoxycytidine in DNA + S-adenosyl-L-homocysteine + H(+)</text>
        <dbReference type="Rhea" id="RHEA:16857"/>
        <dbReference type="Rhea" id="RHEA-COMP:11369"/>
        <dbReference type="Rhea" id="RHEA-COMP:13674"/>
        <dbReference type="ChEBI" id="CHEBI:15378"/>
        <dbReference type="ChEBI" id="CHEBI:57856"/>
        <dbReference type="ChEBI" id="CHEBI:59789"/>
        <dbReference type="ChEBI" id="CHEBI:85452"/>
        <dbReference type="ChEBI" id="CHEBI:137933"/>
        <dbReference type="EC" id="2.1.1.113"/>
    </reaction>
</comment>
<dbReference type="STRING" id="1306406.J116_016270"/>
<dbReference type="InterPro" id="IPR001091">
    <property type="entry name" value="RM_Methyltransferase"/>
</dbReference>
<dbReference type="AlphaFoldDB" id="A0A1D3DU23"/>
<evidence type="ECO:0000256" key="6">
    <source>
        <dbReference type="ARBA" id="ARBA00023125"/>
    </source>
</evidence>
<sequence>MQEPVRTQDRAVDNGTNLGLAGVSDLDSWSSKLPAPSTRVVTGDARETGLEANSVDVVVTSPPYWQKRDYGHPDQIGLESTPEGFVSSIMDCLTEWRRVLRPTGSVFMNIGDTYFKRSLVGIPGRIEAAAVDAGWSIRNRIIWAKTGGMPEPAKNRLANRHEYIIHLTYKPTYYYDLQAYQEHLGVAANPGDVWMIEPERDMSAHLAPYPREIVRRAISLACPPQVCLVCGKPRRRVTERTDQLDPSRPQARRAMELAKQHNLTPEHIRAIQATGVSDVGKATKFQNGTGRNSQEVQRLAAEAKAALGGYFREFTFAKRETVGWTDCGHNSAARGAVLDPFVGTGTTAKVAIEMGRDAIGVDLKPLVDGSSLSALF</sequence>
<keyword evidence="11" id="KW-1185">Reference proteome</keyword>
<dbReference type="Gene3D" id="3.40.50.150">
    <property type="entry name" value="Vaccinia Virus protein VP39"/>
    <property type="match status" value="2"/>
</dbReference>
<keyword evidence="3" id="KW-0808">Transferase</keyword>
<keyword evidence="5" id="KW-0680">Restriction system</keyword>
<comment type="caution">
    <text evidence="10">The sequence shown here is derived from an EMBL/GenBank/DDBJ whole genome shotgun (WGS) entry which is preliminary data.</text>
</comment>
<evidence type="ECO:0000313" key="11">
    <source>
        <dbReference type="Proteomes" id="UP000095329"/>
    </source>
</evidence>
<comment type="similarity">
    <text evidence="1">Belongs to the N(4)/N(6)-methyltransferase family. N(4) subfamily.</text>
</comment>
<feature type="domain" description="DNA methylase N-4/N-6" evidence="9">
    <location>
        <begin position="55"/>
        <end position="224"/>
    </location>
</feature>
<keyword evidence="4" id="KW-0949">S-adenosyl-L-methionine</keyword>
<reference evidence="10 11" key="1">
    <citation type="journal article" date="2013" name="Genome Announc.">
        <title>Genome Sequence of Streptomyces violaceusniger Strain SPC6, a Halotolerant Streptomycete That Exhibits Rapid Growth and Development.</title>
        <authorList>
            <person name="Chen X."/>
            <person name="Zhang B."/>
            <person name="Zhang W."/>
            <person name="Wu X."/>
            <person name="Zhang M."/>
            <person name="Chen T."/>
            <person name="Liu G."/>
            <person name="Dyson P."/>
        </authorList>
    </citation>
    <scope>NUCLEOTIDE SEQUENCE [LARGE SCALE GENOMIC DNA]</scope>
    <source>
        <strain evidence="10 11">SPC6</strain>
    </source>
</reference>
<dbReference type="GO" id="GO:0009307">
    <property type="term" value="P:DNA restriction-modification system"/>
    <property type="evidence" value="ECO:0007669"/>
    <property type="project" value="UniProtKB-KW"/>
</dbReference>
<organism evidence="10 11">
    <name type="scientific">Streptomyces thermolilacinus SPC6</name>
    <dbReference type="NCBI Taxonomy" id="1306406"/>
    <lineage>
        <taxon>Bacteria</taxon>
        <taxon>Bacillati</taxon>
        <taxon>Actinomycetota</taxon>
        <taxon>Actinomycetes</taxon>
        <taxon>Kitasatosporales</taxon>
        <taxon>Streptomycetaceae</taxon>
        <taxon>Streptomyces</taxon>
    </lineage>
</organism>
<dbReference type="GO" id="GO:0032259">
    <property type="term" value="P:methylation"/>
    <property type="evidence" value="ECO:0007669"/>
    <property type="project" value="UniProtKB-KW"/>
</dbReference>
<dbReference type="GO" id="GO:0008170">
    <property type="term" value="F:N-methyltransferase activity"/>
    <property type="evidence" value="ECO:0007669"/>
    <property type="project" value="InterPro"/>
</dbReference>
<proteinExistence type="inferred from homology"/>
<evidence type="ECO:0000256" key="7">
    <source>
        <dbReference type="ARBA" id="ARBA00049120"/>
    </source>
</evidence>
<dbReference type="Pfam" id="PF01555">
    <property type="entry name" value="N6_N4_Mtase"/>
    <property type="match status" value="2"/>
</dbReference>
<dbReference type="Proteomes" id="UP000095329">
    <property type="component" value="Unassembled WGS sequence"/>
</dbReference>
<evidence type="ECO:0000259" key="9">
    <source>
        <dbReference type="Pfam" id="PF01555"/>
    </source>
</evidence>
<evidence type="ECO:0000313" key="10">
    <source>
        <dbReference type="EMBL" id="OEJ95799.1"/>
    </source>
</evidence>
<keyword evidence="2 10" id="KW-0489">Methyltransferase</keyword>
<evidence type="ECO:0000256" key="8">
    <source>
        <dbReference type="RuleBase" id="RU362026"/>
    </source>
</evidence>
<dbReference type="PRINTS" id="PR00508">
    <property type="entry name" value="S21N4MTFRASE"/>
</dbReference>
<gene>
    <name evidence="10" type="ORF">J116_016270</name>
</gene>
<dbReference type="InterPro" id="IPR029063">
    <property type="entry name" value="SAM-dependent_MTases_sf"/>
</dbReference>
<dbReference type="InterPro" id="IPR002941">
    <property type="entry name" value="DNA_methylase_N4/N6"/>
</dbReference>
<evidence type="ECO:0000256" key="4">
    <source>
        <dbReference type="ARBA" id="ARBA00022691"/>
    </source>
</evidence>
<feature type="domain" description="DNA methylase N-4/N-6" evidence="9">
    <location>
        <begin position="334"/>
        <end position="364"/>
    </location>
</feature>
<evidence type="ECO:0000256" key="5">
    <source>
        <dbReference type="ARBA" id="ARBA00022747"/>
    </source>
</evidence>
<name>A0A1D3DU23_9ACTN</name>
<evidence type="ECO:0000256" key="1">
    <source>
        <dbReference type="ARBA" id="ARBA00010203"/>
    </source>
</evidence>
<evidence type="ECO:0000256" key="3">
    <source>
        <dbReference type="ARBA" id="ARBA00022679"/>
    </source>
</evidence>
<dbReference type="GO" id="GO:0015667">
    <property type="term" value="F:site-specific DNA-methyltransferase (cytosine-N4-specific) activity"/>
    <property type="evidence" value="ECO:0007669"/>
    <property type="project" value="UniProtKB-EC"/>
</dbReference>
<accession>A0A1D3DU23</accession>
<dbReference type="SUPFAM" id="SSF53335">
    <property type="entry name" value="S-adenosyl-L-methionine-dependent methyltransferases"/>
    <property type="match status" value="2"/>
</dbReference>
<dbReference type="PROSITE" id="PS00093">
    <property type="entry name" value="N4_MTASE"/>
    <property type="match status" value="1"/>
</dbReference>
<evidence type="ECO:0000256" key="2">
    <source>
        <dbReference type="ARBA" id="ARBA00022603"/>
    </source>
</evidence>
<dbReference type="GO" id="GO:0003677">
    <property type="term" value="F:DNA binding"/>
    <property type="evidence" value="ECO:0007669"/>
    <property type="project" value="UniProtKB-KW"/>
</dbReference>